<reference evidence="10 12" key="1">
    <citation type="journal article" date="2016" name="Front. Microbiol.">
        <title>Comprehensive Phylogenetic Analysis of Bovine Non-aureus Staphylococci Species Based on Whole-Genome Sequencing.</title>
        <authorList>
            <person name="Naushad S."/>
            <person name="Barkema H.W."/>
            <person name="Luby C."/>
            <person name="Condas L.A."/>
            <person name="Nobrega D.B."/>
            <person name="Carson D.A."/>
            <person name="De Buck J."/>
        </authorList>
    </citation>
    <scope>NUCLEOTIDE SEQUENCE [LARGE SCALE GENOMIC DNA]</scope>
    <source>
        <strain evidence="10 12">SNUC 5336</strain>
    </source>
</reference>
<evidence type="ECO:0000313" key="11">
    <source>
        <dbReference type="EMBL" id="QKQ29134.1"/>
    </source>
</evidence>
<evidence type="ECO:0000259" key="8">
    <source>
        <dbReference type="Pfam" id="PF00881"/>
    </source>
</evidence>
<dbReference type="InterPro" id="IPR052530">
    <property type="entry name" value="NAD(P)H_nitroreductase"/>
</dbReference>
<evidence type="ECO:0000313" key="10">
    <source>
        <dbReference type="EMBL" id="PTK32357.1"/>
    </source>
</evidence>
<dbReference type="Proteomes" id="UP000241540">
    <property type="component" value="Unassembled WGS sequence"/>
</dbReference>
<organism evidence="9 14">
    <name type="scientific">Staphylococcus hominis</name>
    <dbReference type="NCBI Taxonomy" id="1290"/>
    <lineage>
        <taxon>Bacteria</taxon>
        <taxon>Bacillati</taxon>
        <taxon>Bacillota</taxon>
        <taxon>Bacilli</taxon>
        <taxon>Bacillales</taxon>
        <taxon>Staphylococcaceae</taxon>
        <taxon>Staphylococcus</taxon>
    </lineage>
</organism>
<gene>
    <name evidence="10" type="ORF">BUZ51_00815</name>
    <name evidence="11" type="ORF">FOB69_07890</name>
    <name evidence="9" type="ORF">J7T32_002835</name>
</gene>
<dbReference type="AlphaFoldDB" id="A0A1L8Y537"/>
<dbReference type="EMBL" id="CP054550">
    <property type="protein sequence ID" value="QKQ29134.1"/>
    <property type="molecule type" value="Genomic_DNA"/>
</dbReference>
<feature type="domain" description="Nitroreductase" evidence="8">
    <location>
        <begin position="10"/>
        <end position="157"/>
    </location>
</feature>
<keyword evidence="3" id="KW-0285">Flavoprotein</keyword>
<keyword evidence="7" id="KW-0520">NAD</keyword>
<comment type="similarity">
    <text evidence="2">Belongs to the nitroreductase family.</text>
</comment>
<keyword evidence="14" id="KW-1185">Reference proteome</keyword>
<evidence type="ECO:0000256" key="2">
    <source>
        <dbReference type="ARBA" id="ARBA00007118"/>
    </source>
</evidence>
<comment type="cofactor">
    <cofactor evidence="1">
        <name>FMN</name>
        <dbReference type="ChEBI" id="CHEBI:58210"/>
    </cofactor>
</comment>
<evidence type="ECO:0000256" key="3">
    <source>
        <dbReference type="ARBA" id="ARBA00022630"/>
    </source>
</evidence>
<dbReference type="EMBL" id="PZHX01000001">
    <property type="protein sequence ID" value="PTK32357.1"/>
    <property type="molecule type" value="Genomic_DNA"/>
</dbReference>
<sequence>MELQEVISLRRSIKKFKHDMVINDEDVFKAIEQATDAPNHGMREPWRVIHVSKDRLGDMSRDITRFAFPNSPEKQEDHYNAVTNLGGMLVLVLKTDPRQRQNRENFFAMGAYTQNLMLLLYEKGIGTCWKTPLYIFEPKVRKAFGIAKDEAIAGLLYLTDLEEVPPKAKRKNKHLISEY</sequence>
<evidence type="ECO:0000256" key="7">
    <source>
        <dbReference type="ARBA" id="ARBA00023027"/>
    </source>
</evidence>
<dbReference type="PANTHER" id="PTHR43821:SF1">
    <property type="entry name" value="NAD(P)H NITROREDUCTASE YDJA-RELATED"/>
    <property type="match status" value="1"/>
</dbReference>
<evidence type="ECO:0000313" key="12">
    <source>
        <dbReference type="Proteomes" id="UP000241540"/>
    </source>
</evidence>
<dbReference type="Proteomes" id="UP000509636">
    <property type="component" value="Chromosome"/>
</dbReference>
<dbReference type="GO" id="GO:0016491">
    <property type="term" value="F:oxidoreductase activity"/>
    <property type="evidence" value="ECO:0007669"/>
    <property type="project" value="UniProtKB-KW"/>
</dbReference>
<accession>A0A1L8Y537</accession>
<evidence type="ECO:0000313" key="13">
    <source>
        <dbReference type="Proteomes" id="UP000509636"/>
    </source>
</evidence>
<evidence type="ECO:0000256" key="5">
    <source>
        <dbReference type="ARBA" id="ARBA00022857"/>
    </source>
</evidence>
<proteinExistence type="inferred from homology"/>
<evidence type="ECO:0000313" key="14">
    <source>
        <dbReference type="Proteomes" id="UP000665944"/>
    </source>
</evidence>
<dbReference type="GeneID" id="58105670"/>
<dbReference type="RefSeq" id="WP_002448165.1">
    <property type="nucleotide sequence ID" value="NZ_CABMJU010000034.1"/>
</dbReference>
<evidence type="ECO:0000256" key="1">
    <source>
        <dbReference type="ARBA" id="ARBA00001917"/>
    </source>
</evidence>
<dbReference type="CDD" id="cd02135">
    <property type="entry name" value="YdjA-like"/>
    <property type="match status" value="1"/>
</dbReference>
<dbReference type="PANTHER" id="PTHR43821">
    <property type="entry name" value="NAD(P)H NITROREDUCTASE YDJA-RELATED"/>
    <property type="match status" value="1"/>
</dbReference>
<dbReference type="EMBL" id="JAGHKT020000003">
    <property type="protein sequence ID" value="MCM5671704.1"/>
    <property type="molecule type" value="Genomic_DNA"/>
</dbReference>
<reference evidence="10" key="2">
    <citation type="submission" date="2018-03" db="EMBL/GenBank/DDBJ databases">
        <authorList>
            <person name="Naushad S."/>
        </authorList>
    </citation>
    <scope>NUCLEOTIDE SEQUENCE</scope>
    <source>
        <strain evidence="10">SNUC 5336</strain>
    </source>
</reference>
<evidence type="ECO:0000313" key="9">
    <source>
        <dbReference type="EMBL" id="MCM5671704.1"/>
    </source>
</evidence>
<keyword evidence="5" id="KW-0521">NADP</keyword>
<dbReference type="Proteomes" id="UP000665944">
    <property type="component" value="Unassembled WGS sequence"/>
</dbReference>
<keyword evidence="4" id="KW-0288">FMN</keyword>
<evidence type="ECO:0000256" key="4">
    <source>
        <dbReference type="ARBA" id="ARBA00022643"/>
    </source>
</evidence>
<name>A0A1L8Y537_STAHO</name>
<dbReference type="SUPFAM" id="SSF55469">
    <property type="entry name" value="FMN-dependent nitroreductase-like"/>
    <property type="match status" value="1"/>
</dbReference>
<keyword evidence="6" id="KW-0560">Oxidoreductase</keyword>
<protein>
    <submittedName>
        <fullName evidence="9">Nitroreductase</fullName>
    </submittedName>
</protein>
<reference evidence="11 13" key="3">
    <citation type="submission" date="2019-09" db="EMBL/GenBank/DDBJ databases">
        <title>FDA dAtabase for Regulatory Grade micrObial Sequences (FDA-ARGOS): Supporting development and validation of Infectious Disease Dx tests.</title>
        <authorList>
            <person name="Sciortino C."/>
            <person name="Tallon L."/>
            <person name="Sadzewicz L."/>
            <person name="Vavikolanu K."/>
            <person name="Mehta A."/>
            <person name="Aluvathingal J."/>
            <person name="Nadendla S."/>
            <person name="Nandy P."/>
            <person name="Geyer C."/>
            <person name="Yan Y."/>
            <person name="Sichtig H."/>
        </authorList>
    </citation>
    <scope>NUCLEOTIDE SEQUENCE [LARGE SCALE GENOMIC DNA]</scope>
    <source>
        <strain evidence="11 13">FDAARGOS_661</strain>
    </source>
</reference>
<dbReference type="InterPro" id="IPR000415">
    <property type="entry name" value="Nitroreductase-like"/>
</dbReference>
<dbReference type="InterPro" id="IPR026021">
    <property type="entry name" value="YdjA-like"/>
</dbReference>
<dbReference type="eggNOG" id="COG0778">
    <property type="taxonomic scope" value="Bacteria"/>
</dbReference>
<evidence type="ECO:0000256" key="6">
    <source>
        <dbReference type="ARBA" id="ARBA00023002"/>
    </source>
</evidence>
<dbReference type="Pfam" id="PF00881">
    <property type="entry name" value="Nitroreductase"/>
    <property type="match status" value="1"/>
</dbReference>
<dbReference type="Gene3D" id="3.40.109.10">
    <property type="entry name" value="NADH Oxidase"/>
    <property type="match status" value="1"/>
</dbReference>
<dbReference type="InterPro" id="IPR029479">
    <property type="entry name" value="Nitroreductase"/>
</dbReference>
<reference evidence="9 14" key="4">
    <citation type="submission" date="2022-06" db="EMBL/GenBank/DDBJ databases">
        <title>Staphylococcus hominis ShoR14 genome sequence.</title>
        <authorList>
            <person name="Yeo C.C."/>
            <person name="Chew C.H."/>
            <person name="Che Hamzah A.M."/>
            <person name="Al-Trad E.I."/>
        </authorList>
    </citation>
    <scope>NUCLEOTIDE SEQUENCE [LARGE SCALE GENOMIC DNA]</scope>
    <source>
        <strain evidence="9 14">ShoR14</strain>
    </source>
</reference>